<reference evidence="3" key="1">
    <citation type="journal article" date="2013" name="Nature">
        <title>Pan genome of the phytoplankton Emiliania underpins its global distribution.</title>
        <authorList>
            <person name="Read B.A."/>
            <person name="Kegel J."/>
            <person name="Klute M.J."/>
            <person name="Kuo A."/>
            <person name="Lefebvre S.C."/>
            <person name="Maumus F."/>
            <person name="Mayer C."/>
            <person name="Miller J."/>
            <person name="Monier A."/>
            <person name="Salamov A."/>
            <person name="Young J."/>
            <person name="Aguilar M."/>
            <person name="Claverie J.M."/>
            <person name="Frickenhaus S."/>
            <person name="Gonzalez K."/>
            <person name="Herman E.K."/>
            <person name="Lin Y.C."/>
            <person name="Napier J."/>
            <person name="Ogata H."/>
            <person name="Sarno A.F."/>
            <person name="Shmutz J."/>
            <person name="Schroeder D."/>
            <person name="de Vargas C."/>
            <person name="Verret F."/>
            <person name="von Dassow P."/>
            <person name="Valentin K."/>
            <person name="Van de Peer Y."/>
            <person name="Wheeler G."/>
            <person name="Dacks J.B."/>
            <person name="Delwiche C.F."/>
            <person name="Dyhrman S.T."/>
            <person name="Glockner G."/>
            <person name="John U."/>
            <person name="Richards T."/>
            <person name="Worden A.Z."/>
            <person name="Zhang X."/>
            <person name="Grigoriev I.V."/>
            <person name="Allen A.E."/>
            <person name="Bidle K."/>
            <person name="Borodovsky M."/>
            <person name="Bowler C."/>
            <person name="Brownlee C."/>
            <person name="Cock J.M."/>
            <person name="Elias M."/>
            <person name="Gladyshev V.N."/>
            <person name="Groth M."/>
            <person name="Guda C."/>
            <person name="Hadaegh A."/>
            <person name="Iglesias-Rodriguez M.D."/>
            <person name="Jenkins J."/>
            <person name="Jones B.M."/>
            <person name="Lawson T."/>
            <person name="Leese F."/>
            <person name="Lindquist E."/>
            <person name="Lobanov A."/>
            <person name="Lomsadze A."/>
            <person name="Malik S.B."/>
            <person name="Marsh M.E."/>
            <person name="Mackinder L."/>
            <person name="Mock T."/>
            <person name="Mueller-Roeber B."/>
            <person name="Pagarete A."/>
            <person name="Parker M."/>
            <person name="Probert I."/>
            <person name="Quesneville H."/>
            <person name="Raines C."/>
            <person name="Rensing S.A."/>
            <person name="Riano-Pachon D.M."/>
            <person name="Richier S."/>
            <person name="Rokitta S."/>
            <person name="Shiraiwa Y."/>
            <person name="Soanes D.M."/>
            <person name="van der Giezen M."/>
            <person name="Wahlund T.M."/>
            <person name="Williams B."/>
            <person name="Wilson W."/>
            <person name="Wolfe G."/>
            <person name="Wurch L.L."/>
        </authorList>
    </citation>
    <scope>NUCLEOTIDE SEQUENCE</scope>
</reference>
<dbReference type="SUPFAM" id="SSF49329">
    <property type="entry name" value="Cu,Zn superoxide dismutase-like"/>
    <property type="match status" value="1"/>
</dbReference>
<accession>A0A0D3JA34</accession>
<evidence type="ECO:0000313" key="3">
    <source>
        <dbReference type="Proteomes" id="UP000013827"/>
    </source>
</evidence>
<name>A0A0D3JA34_EMIH1</name>
<dbReference type="PaxDb" id="2903-EOD20369"/>
<dbReference type="GO" id="GO:0006801">
    <property type="term" value="P:superoxide metabolic process"/>
    <property type="evidence" value="ECO:0007669"/>
    <property type="project" value="InterPro"/>
</dbReference>
<dbReference type="KEGG" id="ehx:EMIHUDRAFT_117607"/>
<dbReference type="InterPro" id="IPR036423">
    <property type="entry name" value="SOD-like_Cu/Zn_dom_sf"/>
</dbReference>
<dbReference type="Proteomes" id="UP000013827">
    <property type="component" value="Unassembled WGS sequence"/>
</dbReference>
<protein>
    <recommendedName>
        <fullName evidence="4">Superoxide dismutase copper/zinc binding domain-containing protein</fullName>
    </recommendedName>
</protein>
<dbReference type="EnsemblProtists" id="EOD20369">
    <property type="protein sequence ID" value="EOD20369"/>
    <property type="gene ID" value="EMIHUDRAFT_117607"/>
</dbReference>
<sequence length="263" mass="28189">MERRLRQGAVEGESEGAGGLGPVLPVPVEPRRRGGKTGGERASEWSGPCTAEEAAAHLRLGAQRASEGAGAERGGRGWRWRASRGASRLKVEVANNSGYVNIGVAVNASLSNVNEYNYHLHVGWKDGENCGASTRGGHYDPTRASPGTRTLAYQADSPDYAKCSTTNQDKCEVGDLSGRSGKVSVGGTTLTSFYFPAFKTDFELNNTIDSPTRRVREPAKWSSLVMHCDTSGCGPRVGCAKYEKVDCEVVEADFVSVFGEPRR</sequence>
<dbReference type="AlphaFoldDB" id="A0A0D3JA34"/>
<keyword evidence="3" id="KW-1185">Reference proteome</keyword>
<dbReference type="Gene3D" id="2.60.40.200">
    <property type="entry name" value="Superoxide dismutase, copper/zinc binding domain"/>
    <property type="match status" value="1"/>
</dbReference>
<proteinExistence type="predicted"/>
<reference evidence="2" key="2">
    <citation type="submission" date="2024-10" db="UniProtKB">
        <authorList>
            <consortium name="EnsemblProtists"/>
        </authorList>
    </citation>
    <scope>IDENTIFICATION</scope>
</reference>
<dbReference type="GO" id="GO:0046872">
    <property type="term" value="F:metal ion binding"/>
    <property type="evidence" value="ECO:0007669"/>
    <property type="project" value="InterPro"/>
</dbReference>
<dbReference type="RefSeq" id="XP_005772798.1">
    <property type="nucleotide sequence ID" value="XM_005772741.1"/>
</dbReference>
<dbReference type="GeneID" id="17265914"/>
<dbReference type="HOGENOM" id="CLU_1059347_0_0_1"/>
<evidence type="ECO:0000313" key="2">
    <source>
        <dbReference type="EnsemblProtists" id="EOD20369"/>
    </source>
</evidence>
<evidence type="ECO:0000256" key="1">
    <source>
        <dbReference type="SAM" id="MobiDB-lite"/>
    </source>
</evidence>
<evidence type="ECO:0008006" key="4">
    <source>
        <dbReference type="Google" id="ProtNLM"/>
    </source>
</evidence>
<feature type="region of interest" description="Disordered" evidence="1">
    <location>
        <begin position="1"/>
        <end position="49"/>
    </location>
</feature>
<organism evidence="2 3">
    <name type="scientific">Emiliania huxleyi (strain CCMP1516)</name>
    <dbReference type="NCBI Taxonomy" id="280463"/>
    <lineage>
        <taxon>Eukaryota</taxon>
        <taxon>Haptista</taxon>
        <taxon>Haptophyta</taxon>
        <taxon>Prymnesiophyceae</taxon>
        <taxon>Isochrysidales</taxon>
        <taxon>Noelaerhabdaceae</taxon>
        <taxon>Emiliania</taxon>
    </lineage>
</organism>